<dbReference type="STRING" id="1460663.A0A177CRN0"/>
<evidence type="ECO:0000256" key="2">
    <source>
        <dbReference type="SAM" id="MobiDB-lite"/>
    </source>
</evidence>
<evidence type="ECO:0000256" key="1">
    <source>
        <dbReference type="ARBA" id="ARBA00002343"/>
    </source>
</evidence>
<dbReference type="Pfam" id="PF08513">
    <property type="entry name" value="LisH"/>
    <property type="match status" value="1"/>
</dbReference>
<protein>
    <recommendedName>
        <fullName evidence="3">CTLH domain-containing protein</fullName>
    </recommendedName>
</protein>
<feature type="region of interest" description="Disordered" evidence="2">
    <location>
        <begin position="1"/>
        <end position="27"/>
    </location>
</feature>
<evidence type="ECO:0000313" key="5">
    <source>
        <dbReference type="Proteomes" id="UP000077069"/>
    </source>
</evidence>
<dbReference type="GeneID" id="28761156"/>
<dbReference type="SMART" id="SM00757">
    <property type="entry name" value="CRA"/>
    <property type="match status" value="1"/>
</dbReference>
<dbReference type="InterPro" id="IPR006594">
    <property type="entry name" value="LisH"/>
</dbReference>
<dbReference type="PANTHER" id="PTHR12864">
    <property type="entry name" value="RAN BINDING PROTEIN 9-RELATED"/>
    <property type="match status" value="1"/>
</dbReference>
<dbReference type="SMART" id="SM00668">
    <property type="entry name" value="CTLH"/>
    <property type="match status" value="1"/>
</dbReference>
<organism evidence="4 5">
    <name type="scientific">Paraphaeosphaeria sporulosa</name>
    <dbReference type="NCBI Taxonomy" id="1460663"/>
    <lineage>
        <taxon>Eukaryota</taxon>
        <taxon>Fungi</taxon>
        <taxon>Dikarya</taxon>
        <taxon>Ascomycota</taxon>
        <taxon>Pezizomycotina</taxon>
        <taxon>Dothideomycetes</taxon>
        <taxon>Pleosporomycetidae</taxon>
        <taxon>Pleosporales</taxon>
        <taxon>Massarineae</taxon>
        <taxon>Didymosphaeriaceae</taxon>
        <taxon>Paraphaeosphaeria</taxon>
    </lineage>
</organism>
<proteinExistence type="predicted"/>
<keyword evidence="5" id="KW-1185">Reference proteome</keyword>
<accession>A0A177CRN0</accession>
<feature type="domain" description="CTLH" evidence="3">
    <location>
        <begin position="77"/>
        <end position="134"/>
    </location>
</feature>
<dbReference type="InterPro" id="IPR006595">
    <property type="entry name" value="CTLH_C"/>
</dbReference>
<feature type="compositionally biased region" description="Low complexity" evidence="2">
    <location>
        <begin position="11"/>
        <end position="23"/>
    </location>
</feature>
<evidence type="ECO:0000313" key="4">
    <source>
        <dbReference type="EMBL" id="OAG10185.1"/>
    </source>
</evidence>
<dbReference type="InParanoid" id="A0A177CRN0"/>
<dbReference type="Pfam" id="PF10607">
    <property type="entry name" value="CTLH"/>
    <property type="match status" value="1"/>
</dbReference>
<sequence>MSDEDTKPIMSSSTVSVSVPTPTQQHPFQRKIDEIKPSKPSIDLLVMDYLVSHGYPRTAAKFAKEAGVPAYLVEEESIEARVEVRHAIHKGDIDTAINKINDLDPQILDKDPALHFALLRLQLIELIRNCTSVPNSDITPAINFASSQLAPRAATNETFLKDLELTMTLLIFLPSDDLQPQLAELLKPELRQQVAAKVNEAILLSTGARGEAKIYSLYRTRQWSEIRAREAGKDLPASLPLGLEPSSVQANGNGESGDVMVQ</sequence>
<reference evidence="4 5" key="1">
    <citation type="submission" date="2016-05" db="EMBL/GenBank/DDBJ databases">
        <title>Comparative analysis of secretome profiles of manganese(II)-oxidizing ascomycete fungi.</title>
        <authorList>
            <consortium name="DOE Joint Genome Institute"/>
            <person name="Zeiner C.A."/>
            <person name="Purvine S.O."/>
            <person name="Zink E.M."/>
            <person name="Wu S."/>
            <person name="Pasa-Tolic L."/>
            <person name="Chaput D.L."/>
            <person name="Haridas S."/>
            <person name="Grigoriev I.V."/>
            <person name="Santelli C.M."/>
            <person name="Hansel C.M."/>
        </authorList>
    </citation>
    <scope>NUCLEOTIDE SEQUENCE [LARGE SCALE GENOMIC DNA]</scope>
    <source>
        <strain evidence="4 5">AP3s5-JAC2a</strain>
    </source>
</reference>
<dbReference type="EMBL" id="KV441549">
    <property type="protein sequence ID" value="OAG10185.1"/>
    <property type="molecule type" value="Genomic_DNA"/>
</dbReference>
<dbReference type="InterPro" id="IPR050618">
    <property type="entry name" value="Ubq-SigPath_Reg"/>
</dbReference>
<comment type="function">
    <text evidence="1">Involved in the proteasome-dependent degradation of fructose-1,6-bisphosphatase.</text>
</comment>
<dbReference type="Proteomes" id="UP000077069">
    <property type="component" value="Unassembled WGS sequence"/>
</dbReference>
<dbReference type="InterPro" id="IPR013144">
    <property type="entry name" value="CRA_dom"/>
</dbReference>
<dbReference type="RefSeq" id="XP_018040550.1">
    <property type="nucleotide sequence ID" value="XM_018177670.1"/>
</dbReference>
<dbReference type="PROSITE" id="PS50896">
    <property type="entry name" value="LISH"/>
    <property type="match status" value="1"/>
</dbReference>
<feature type="region of interest" description="Disordered" evidence="2">
    <location>
        <begin position="237"/>
        <end position="262"/>
    </location>
</feature>
<name>A0A177CRN0_9PLEO</name>
<evidence type="ECO:0000259" key="3">
    <source>
        <dbReference type="PROSITE" id="PS50897"/>
    </source>
</evidence>
<gene>
    <name evidence="4" type="ORF">CC84DRAFT_1161178</name>
</gene>
<dbReference type="OrthoDB" id="2415936at2759"/>
<dbReference type="InterPro" id="IPR024964">
    <property type="entry name" value="CTLH/CRA"/>
</dbReference>
<dbReference type="PROSITE" id="PS50897">
    <property type="entry name" value="CTLH"/>
    <property type="match status" value="1"/>
</dbReference>
<dbReference type="AlphaFoldDB" id="A0A177CRN0"/>
<dbReference type="SMART" id="SM00667">
    <property type="entry name" value="LisH"/>
    <property type="match status" value="1"/>
</dbReference>